<comment type="caution">
    <text evidence="2">The sequence shown here is derived from an EMBL/GenBank/DDBJ whole genome shotgun (WGS) entry which is preliminary data.</text>
</comment>
<protein>
    <submittedName>
        <fullName evidence="2">Uncharacterized protein</fullName>
    </submittedName>
</protein>
<sequence length="241" mass="26245">MASSPLPGATRPTSSPTPTSTPDLAATPTPVSTPGLAATPPPTTEQRLVFSSPVRSPWETAGRSKALRWRDDSPSSASSDGFHPRSFKEVLACAGGPDWEVFQLLLSPVSRGGLPLCPALPRIAFIAEALGIGRIFARFAGVLHVRHRRFFRARYGGPSRFRRRLSSPLRHGRSLAFLRRQPAPCSLLGGTMARGVVGVVELAVGERTGEGRRRRLVWERKAQPVLSRCLQAVMSHRKLHH</sequence>
<feature type="compositionally biased region" description="Low complexity" evidence="1">
    <location>
        <begin position="7"/>
        <end position="38"/>
    </location>
</feature>
<accession>A0A3L6SXF3</accession>
<gene>
    <name evidence="2" type="ORF">C2845_PM05G21120</name>
</gene>
<evidence type="ECO:0000313" key="2">
    <source>
        <dbReference type="EMBL" id="RLN28235.1"/>
    </source>
</evidence>
<organism evidence="2 3">
    <name type="scientific">Panicum miliaceum</name>
    <name type="common">Proso millet</name>
    <name type="synonym">Broomcorn millet</name>
    <dbReference type="NCBI Taxonomy" id="4540"/>
    <lineage>
        <taxon>Eukaryota</taxon>
        <taxon>Viridiplantae</taxon>
        <taxon>Streptophyta</taxon>
        <taxon>Embryophyta</taxon>
        <taxon>Tracheophyta</taxon>
        <taxon>Spermatophyta</taxon>
        <taxon>Magnoliopsida</taxon>
        <taxon>Liliopsida</taxon>
        <taxon>Poales</taxon>
        <taxon>Poaceae</taxon>
        <taxon>PACMAD clade</taxon>
        <taxon>Panicoideae</taxon>
        <taxon>Panicodae</taxon>
        <taxon>Paniceae</taxon>
        <taxon>Panicinae</taxon>
        <taxon>Panicum</taxon>
        <taxon>Panicum sect. Panicum</taxon>
    </lineage>
</organism>
<evidence type="ECO:0000313" key="3">
    <source>
        <dbReference type="Proteomes" id="UP000275267"/>
    </source>
</evidence>
<keyword evidence="3" id="KW-1185">Reference proteome</keyword>
<dbReference type="AlphaFoldDB" id="A0A3L6SXF3"/>
<reference evidence="3" key="1">
    <citation type="journal article" date="2019" name="Nat. Commun.">
        <title>The genome of broomcorn millet.</title>
        <authorList>
            <person name="Zou C."/>
            <person name="Miki D."/>
            <person name="Li D."/>
            <person name="Tang Q."/>
            <person name="Xiao L."/>
            <person name="Rajput S."/>
            <person name="Deng P."/>
            <person name="Jia W."/>
            <person name="Huang R."/>
            <person name="Zhang M."/>
            <person name="Sun Y."/>
            <person name="Hu J."/>
            <person name="Fu X."/>
            <person name="Schnable P.S."/>
            <person name="Li F."/>
            <person name="Zhang H."/>
            <person name="Feng B."/>
            <person name="Zhu X."/>
            <person name="Liu R."/>
            <person name="Schnable J.C."/>
            <person name="Zhu J.-K."/>
            <person name="Zhang H."/>
        </authorList>
    </citation>
    <scope>NUCLEOTIDE SEQUENCE [LARGE SCALE GENOMIC DNA]</scope>
</reference>
<feature type="region of interest" description="Disordered" evidence="1">
    <location>
        <begin position="1"/>
        <end position="81"/>
    </location>
</feature>
<dbReference type="EMBL" id="PQIB02000003">
    <property type="protein sequence ID" value="RLN28235.1"/>
    <property type="molecule type" value="Genomic_DNA"/>
</dbReference>
<dbReference type="Proteomes" id="UP000275267">
    <property type="component" value="Unassembled WGS sequence"/>
</dbReference>
<evidence type="ECO:0000256" key="1">
    <source>
        <dbReference type="SAM" id="MobiDB-lite"/>
    </source>
</evidence>
<name>A0A3L6SXF3_PANMI</name>
<proteinExistence type="predicted"/>